<dbReference type="AlphaFoldDB" id="G3H7D8"/>
<reference evidence="3" key="1">
    <citation type="journal article" date="2011" name="Nat. Biotechnol.">
        <title>The genomic sequence of the Chinese hamster ovary (CHO)-K1 cell line.</title>
        <authorList>
            <person name="Xu X."/>
            <person name="Nagarajan H."/>
            <person name="Lewis N.E."/>
            <person name="Pan S."/>
            <person name="Cai Z."/>
            <person name="Liu X."/>
            <person name="Chen W."/>
            <person name="Xie M."/>
            <person name="Wang W."/>
            <person name="Hammond S."/>
            <person name="Andersen M.R."/>
            <person name="Neff N."/>
            <person name="Passarelli B."/>
            <person name="Koh W."/>
            <person name="Fan H.C."/>
            <person name="Wang J."/>
            <person name="Gui Y."/>
            <person name="Lee K.H."/>
            <person name="Betenbaugh M.J."/>
            <person name="Quake S.R."/>
            <person name="Famili I."/>
            <person name="Palsson B.O."/>
            <person name="Wang J."/>
        </authorList>
    </citation>
    <scope>NUCLEOTIDE SEQUENCE [LARGE SCALE GENOMIC DNA]</scope>
    <source>
        <strain evidence="3">CHO K1 cell line</strain>
    </source>
</reference>
<gene>
    <name evidence="2" type="ORF">I79_006268</name>
</gene>
<accession>G3H7D8</accession>
<evidence type="ECO:0000313" key="2">
    <source>
        <dbReference type="EMBL" id="EGW00886.1"/>
    </source>
</evidence>
<name>G3H7D8_CRIGR</name>
<protein>
    <submittedName>
        <fullName evidence="2">Uncharacterized protein</fullName>
    </submittedName>
</protein>
<evidence type="ECO:0000256" key="1">
    <source>
        <dbReference type="SAM" id="MobiDB-lite"/>
    </source>
</evidence>
<sequence>MPLSPTHFGLSLAGRPLLHLGRRRVRRTFSGVSGVLMECLNVHSPLLRSRLPSWQPLEAPAARVFASSSGTHCPFQSTRSRLLTPSDAAPAGSGARYLVTSPRGEAGPSLRPKMSSFLIGQ</sequence>
<proteinExistence type="predicted"/>
<dbReference type="InParanoid" id="G3H7D8"/>
<dbReference type="Proteomes" id="UP000001075">
    <property type="component" value="Unassembled WGS sequence"/>
</dbReference>
<evidence type="ECO:0000313" key="3">
    <source>
        <dbReference type="Proteomes" id="UP000001075"/>
    </source>
</evidence>
<organism evidence="2 3">
    <name type="scientific">Cricetulus griseus</name>
    <name type="common">Chinese hamster</name>
    <name type="synonym">Cricetulus barabensis griseus</name>
    <dbReference type="NCBI Taxonomy" id="10029"/>
    <lineage>
        <taxon>Eukaryota</taxon>
        <taxon>Metazoa</taxon>
        <taxon>Chordata</taxon>
        <taxon>Craniata</taxon>
        <taxon>Vertebrata</taxon>
        <taxon>Euteleostomi</taxon>
        <taxon>Mammalia</taxon>
        <taxon>Eutheria</taxon>
        <taxon>Euarchontoglires</taxon>
        <taxon>Glires</taxon>
        <taxon>Rodentia</taxon>
        <taxon>Myomorpha</taxon>
        <taxon>Muroidea</taxon>
        <taxon>Cricetidae</taxon>
        <taxon>Cricetinae</taxon>
        <taxon>Cricetulus</taxon>
    </lineage>
</organism>
<dbReference type="EMBL" id="JH000193">
    <property type="protein sequence ID" value="EGW00886.1"/>
    <property type="molecule type" value="Genomic_DNA"/>
</dbReference>
<feature type="region of interest" description="Disordered" evidence="1">
    <location>
        <begin position="76"/>
        <end position="121"/>
    </location>
</feature>